<organism evidence="2">
    <name type="scientific">Streptomyces sp. R39</name>
    <dbReference type="NCBI Taxonomy" id="3238631"/>
    <lineage>
        <taxon>Bacteria</taxon>
        <taxon>Bacillati</taxon>
        <taxon>Actinomycetota</taxon>
        <taxon>Actinomycetes</taxon>
        <taxon>Kitasatosporales</taxon>
        <taxon>Streptomycetaceae</taxon>
        <taxon>Streptomyces</taxon>
    </lineage>
</organism>
<name>A0AB39QPS5_9ACTN</name>
<reference evidence="2" key="1">
    <citation type="submission" date="2024-07" db="EMBL/GenBank/DDBJ databases">
        <authorList>
            <person name="Yu S.T."/>
        </authorList>
    </citation>
    <scope>NUCLEOTIDE SEQUENCE</scope>
    <source>
        <strain evidence="2">R39</strain>
    </source>
</reference>
<dbReference type="RefSeq" id="WP_234541608.1">
    <property type="nucleotide sequence ID" value="NZ_CP163441.1"/>
</dbReference>
<sequence length="70" mass="7332">MTEATKKPKIATLENHAGSPDDGSSTVEPLENHAGSVTENETVKPLENHAGILPESVVTTLENHAGTEKA</sequence>
<protein>
    <recommendedName>
        <fullName evidence="3">Sigma-like protein</fullName>
    </recommendedName>
</protein>
<gene>
    <name evidence="2" type="ORF">AB5J52_20555</name>
</gene>
<proteinExistence type="predicted"/>
<dbReference type="AlphaFoldDB" id="A0AB39QPS5"/>
<evidence type="ECO:0000256" key="1">
    <source>
        <dbReference type="SAM" id="MobiDB-lite"/>
    </source>
</evidence>
<dbReference type="EMBL" id="CP163441">
    <property type="protein sequence ID" value="XDQ44459.1"/>
    <property type="molecule type" value="Genomic_DNA"/>
</dbReference>
<feature type="region of interest" description="Disordered" evidence="1">
    <location>
        <begin position="1"/>
        <end position="70"/>
    </location>
</feature>
<dbReference type="GeneID" id="301468356"/>
<evidence type="ECO:0008006" key="3">
    <source>
        <dbReference type="Google" id="ProtNLM"/>
    </source>
</evidence>
<accession>A0AB39QPS5</accession>
<evidence type="ECO:0000313" key="2">
    <source>
        <dbReference type="EMBL" id="XDQ44459.1"/>
    </source>
</evidence>